<feature type="binding site" evidence="5">
    <location>
        <position position="128"/>
    </location>
    <ligand>
        <name>ATP</name>
        <dbReference type="ChEBI" id="CHEBI:30616"/>
    </ligand>
</feature>
<dbReference type="Proteomes" id="UP000316213">
    <property type="component" value="Unassembled WGS sequence"/>
</dbReference>
<dbReference type="SUPFAM" id="SSF56112">
    <property type="entry name" value="Protein kinase-like (PK-like)"/>
    <property type="match status" value="1"/>
</dbReference>
<dbReference type="InterPro" id="IPR008271">
    <property type="entry name" value="Ser/Thr_kinase_AS"/>
</dbReference>
<name>A0A5C6AWL2_9BACT</name>
<dbReference type="Pfam" id="PF13374">
    <property type="entry name" value="TPR_10"/>
    <property type="match status" value="1"/>
</dbReference>
<dbReference type="InterPro" id="IPR017441">
    <property type="entry name" value="Protein_kinase_ATP_BS"/>
</dbReference>
<keyword evidence="4 5" id="KW-0067">ATP-binding</keyword>
<dbReference type="PROSITE" id="PS00108">
    <property type="entry name" value="PROTEIN_KINASE_ST"/>
    <property type="match status" value="1"/>
</dbReference>
<reference evidence="7 8" key="1">
    <citation type="submission" date="2019-02" db="EMBL/GenBank/DDBJ databases">
        <title>Deep-cultivation of Planctomycetes and their phenomic and genomic characterization uncovers novel biology.</title>
        <authorList>
            <person name="Wiegand S."/>
            <person name="Jogler M."/>
            <person name="Boedeker C."/>
            <person name="Pinto D."/>
            <person name="Vollmers J."/>
            <person name="Rivas-Marin E."/>
            <person name="Kohn T."/>
            <person name="Peeters S.H."/>
            <person name="Heuer A."/>
            <person name="Rast P."/>
            <person name="Oberbeckmann S."/>
            <person name="Bunk B."/>
            <person name="Jeske O."/>
            <person name="Meyerdierks A."/>
            <person name="Storesund J.E."/>
            <person name="Kallscheuer N."/>
            <person name="Luecker S."/>
            <person name="Lage O.M."/>
            <person name="Pohl T."/>
            <person name="Merkel B.J."/>
            <person name="Hornburger P."/>
            <person name="Mueller R.-W."/>
            <person name="Bruemmer F."/>
            <person name="Labrenz M."/>
            <person name="Spormann A.M."/>
            <person name="Op Den Camp H."/>
            <person name="Overmann J."/>
            <person name="Amann R."/>
            <person name="Jetten M.S.M."/>
            <person name="Mascher T."/>
            <person name="Medema M.H."/>
            <person name="Devos D.P."/>
            <person name="Kaster A.-K."/>
            <person name="Ovreas L."/>
            <person name="Rohde M."/>
            <person name="Galperin M.Y."/>
            <person name="Jogler C."/>
        </authorList>
    </citation>
    <scope>NUCLEOTIDE SEQUENCE [LARGE SCALE GENOMIC DNA]</scope>
    <source>
        <strain evidence="7 8">Pla100</strain>
    </source>
</reference>
<comment type="caution">
    <text evidence="7">The sequence shown here is derived from an EMBL/GenBank/DDBJ whole genome shotgun (WGS) entry which is preliminary data.</text>
</comment>
<dbReference type="InterPro" id="IPR019734">
    <property type="entry name" value="TPR_rpt"/>
</dbReference>
<organism evidence="7 8">
    <name type="scientific">Neorhodopirellula pilleata</name>
    <dbReference type="NCBI Taxonomy" id="2714738"/>
    <lineage>
        <taxon>Bacteria</taxon>
        <taxon>Pseudomonadati</taxon>
        <taxon>Planctomycetota</taxon>
        <taxon>Planctomycetia</taxon>
        <taxon>Pirellulales</taxon>
        <taxon>Pirellulaceae</taxon>
        <taxon>Neorhodopirellula</taxon>
    </lineage>
</organism>
<evidence type="ECO:0000256" key="1">
    <source>
        <dbReference type="ARBA" id="ARBA00022679"/>
    </source>
</evidence>
<sequence>MISLGNHSSLIDDDEPDFMGGLTDDQKERIGELLEQYLGAMESGVPPTVEQLTRSAPELREPLRVCVGGLESLHRMAGGESASSAIRDNQSDNNQLGDFVLHETIGRGGMGVVYRATQQSLNRTVAVKILPLASVLDPRQLTRFQHEAEAAAGLQHPNIVPVHAIGYERGVHFFAMRYINGQSLEQWIEQRRDSDTNDWQTAVRYAIQGAEGLQAAHEYGIIHRDIKPSNLLLDQRDNVWIADFGLARIQNDPSVTGPSDVVGTARYMSPEQARGESAIVDGRTDIYALAATLQEMLALNPNHAISVGRMPRDLETVISKAMSLRRDDRYETAMHFADDLRRVLAGEPTIARPPTLIDRLVRQAAKHRIAVIATVIVGSLTLAGLAVGTTMLAAEKRVSDALLIQSQQDRAITREAVDRLGMQIAELLADIPAADSVRHRLLTETLDYYQRIANAGTIASADDQQRLDLAVTYGKIGLFQSELGQPGNATHSLRESERLYAELAGNTPDDGELNLQWSISQNNLGLQLTESGEFETASMWFARAISIQKQLGNSIELARTLNNLGGMLADAGNPVESQRTYERALSLLGSESVALRSTLQSNLAGLLTSRDPVRAAALAKESLTLHLEKLQQDSSDPKLATQVLLTLNTLAEAQTATGEYHEASNSLRQAVAIGTQLHNRWPDHPSYRRDLALSLNQLGLSLSGAGELTAAREALHQAATHGRRLRETVSQTAEVENMLGGILNNLAFVAAKIGDRTVAQEVYADAIKHQQRAIALAPQNQKYQATLKTQEINLSKVGGES</sequence>
<dbReference type="GO" id="GO:0005524">
    <property type="term" value="F:ATP binding"/>
    <property type="evidence" value="ECO:0007669"/>
    <property type="project" value="UniProtKB-UniRule"/>
</dbReference>
<dbReference type="EC" id="2.7.11.1" evidence="7"/>
<evidence type="ECO:0000256" key="5">
    <source>
        <dbReference type="PROSITE-ProRule" id="PRU10141"/>
    </source>
</evidence>
<dbReference type="Pfam" id="PF13424">
    <property type="entry name" value="TPR_12"/>
    <property type="match status" value="1"/>
</dbReference>
<dbReference type="InterPro" id="IPR000719">
    <property type="entry name" value="Prot_kinase_dom"/>
</dbReference>
<dbReference type="Gene3D" id="1.10.510.10">
    <property type="entry name" value="Transferase(Phosphotransferase) domain 1"/>
    <property type="match status" value="1"/>
</dbReference>
<dbReference type="PROSITE" id="PS50011">
    <property type="entry name" value="PROTEIN_KINASE_DOM"/>
    <property type="match status" value="1"/>
</dbReference>
<dbReference type="GO" id="GO:0004674">
    <property type="term" value="F:protein serine/threonine kinase activity"/>
    <property type="evidence" value="ECO:0007669"/>
    <property type="project" value="UniProtKB-EC"/>
</dbReference>
<gene>
    <name evidence="7" type="primary">pknB_4</name>
    <name evidence="7" type="ORF">Pla100_03430</name>
</gene>
<dbReference type="SUPFAM" id="SSF48452">
    <property type="entry name" value="TPR-like"/>
    <property type="match status" value="1"/>
</dbReference>
<protein>
    <submittedName>
        <fullName evidence="7">Serine/threonine-protein kinase PknB</fullName>
        <ecNumber evidence="7">2.7.11.1</ecNumber>
    </submittedName>
</protein>
<dbReference type="RefSeq" id="WP_146575946.1">
    <property type="nucleotide sequence ID" value="NZ_SJPM01000001.1"/>
</dbReference>
<dbReference type="OrthoDB" id="6111975at2"/>
<dbReference type="Gene3D" id="1.25.40.10">
    <property type="entry name" value="Tetratricopeptide repeat domain"/>
    <property type="match status" value="2"/>
</dbReference>
<accession>A0A5C6AWL2</accession>
<dbReference type="EMBL" id="SJPM01000001">
    <property type="protein sequence ID" value="TWU03422.1"/>
    <property type="molecule type" value="Genomic_DNA"/>
</dbReference>
<keyword evidence="3 7" id="KW-0418">Kinase</keyword>
<dbReference type="InterPro" id="IPR011990">
    <property type="entry name" value="TPR-like_helical_dom_sf"/>
</dbReference>
<evidence type="ECO:0000256" key="4">
    <source>
        <dbReference type="ARBA" id="ARBA00022840"/>
    </source>
</evidence>
<dbReference type="SMART" id="SM00028">
    <property type="entry name" value="TPR"/>
    <property type="match status" value="6"/>
</dbReference>
<keyword evidence="8" id="KW-1185">Reference proteome</keyword>
<feature type="domain" description="Protein kinase" evidence="6">
    <location>
        <begin position="99"/>
        <end position="382"/>
    </location>
</feature>
<dbReference type="CDD" id="cd14014">
    <property type="entry name" value="STKc_PknB_like"/>
    <property type="match status" value="1"/>
</dbReference>
<evidence type="ECO:0000313" key="7">
    <source>
        <dbReference type="EMBL" id="TWU03422.1"/>
    </source>
</evidence>
<dbReference type="Pfam" id="PF00069">
    <property type="entry name" value="Pkinase"/>
    <property type="match status" value="1"/>
</dbReference>
<proteinExistence type="predicted"/>
<dbReference type="PANTHER" id="PTHR43289:SF34">
    <property type="entry name" value="SERINE_THREONINE-PROTEIN KINASE YBDM-RELATED"/>
    <property type="match status" value="1"/>
</dbReference>
<dbReference type="PANTHER" id="PTHR43289">
    <property type="entry name" value="MITOGEN-ACTIVATED PROTEIN KINASE KINASE KINASE 20-RELATED"/>
    <property type="match status" value="1"/>
</dbReference>
<evidence type="ECO:0000256" key="2">
    <source>
        <dbReference type="ARBA" id="ARBA00022741"/>
    </source>
</evidence>
<keyword evidence="1 7" id="KW-0808">Transferase</keyword>
<evidence type="ECO:0000313" key="8">
    <source>
        <dbReference type="Proteomes" id="UP000316213"/>
    </source>
</evidence>
<evidence type="ECO:0000259" key="6">
    <source>
        <dbReference type="PROSITE" id="PS50011"/>
    </source>
</evidence>
<keyword evidence="2 5" id="KW-0547">Nucleotide-binding</keyword>
<dbReference type="Gene3D" id="3.30.200.20">
    <property type="entry name" value="Phosphorylase Kinase, domain 1"/>
    <property type="match status" value="1"/>
</dbReference>
<dbReference type="AlphaFoldDB" id="A0A5C6AWL2"/>
<dbReference type="SMART" id="SM00220">
    <property type="entry name" value="S_TKc"/>
    <property type="match status" value="1"/>
</dbReference>
<dbReference type="InterPro" id="IPR011009">
    <property type="entry name" value="Kinase-like_dom_sf"/>
</dbReference>
<dbReference type="PROSITE" id="PS00107">
    <property type="entry name" value="PROTEIN_KINASE_ATP"/>
    <property type="match status" value="1"/>
</dbReference>
<evidence type="ECO:0000256" key="3">
    <source>
        <dbReference type="ARBA" id="ARBA00022777"/>
    </source>
</evidence>